<protein>
    <submittedName>
        <fullName evidence="2">Uncharacterized protein</fullName>
    </submittedName>
</protein>
<sequence length="232" mass="25903">MRQHTPTAQPAGLERCVCLNYHSKVASDGLLDGTLENGALTRDHAIPHPTDSEHTRPTINMNSMTINPPRASRSSQVSNNISHFLRRPHPRLSSRILFNHPPQIPRHLHHTIRIPPTRRHNIHPAAKVLVKCSKAAFEVLSRTSPPPIRGPLPPTTRAAVEEILEMLPPFAITGKMDCVKRSHESLSANDEKSNSDCSSTNLTRPRQPTRRPTPRRRPETLGQSVLSSRPPE</sequence>
<organism evidence="2 3">
    <name type="scientific">Pseudocercospora fijiensis (strain CIRAD86)</name>
    <name type="common">Black leaf streak disease fungus</name>
    <name type="synonym">Mycosphaerella fijiensis</name>
    <dbReference type="NCBI Taxonomy" id="383855"/>
    <lineage>
        <taxon>Eukaryota</taxon>
        <taxon>Fungi</taxon>
        <taxon>Dikarya</taxon>
        <taxon>Ascomycota</taxon>
        <taxon>Pezizomycotina</taxon>
        <taxon>Dothideomycetes</taxon>
        <taxon>Dothideomycetidae</taxon>
        <taxon>Mycosphaerellales</taxon>
        <taxon>Mycosphaerellaceae</taxon>
        <taxon>Pseudocercospora</taxon>
    </lineage>
</organism>
<gene>
    <name evidence="2" type="ORF">MYCFIDRAFT_173069</name>
</gene>
<dbReference type="KEGG" id="pfj:MYCFIDRAFT_173069"/>
<dbReference type="AlphaFoldDB" id="M3AHE7"/>
<feature type="compositionally biased region" description="Polar residues" evidence="1">
    <location>
        <begin position="221"/>
        <end position="232"/>
    </location>
</feature>
<evidence type="ECO:0000313" key="2">
    <source>
        <dbReference type="EMBL" id="EME84006.1"/>
    </source>
</evidence>
<dbReference type="RefSeq" id="XP_007924630.1">
    <property type="nucleotide sequence ID" value="XM_007926439.1"/>
</dbReference>
<evidence type="ECO:0000313" key="3">
    <source>
        <dbReference type="Proteomes" id="UP000016932"/>
    </source>
</evidence>
<proteinExistence type="predicted"/>
<dbReference type="OrthoDB" id="10576380at2759"/>
<dbReference type="GeneID" id="19332912"/>
<keyword evidence="3" id="KW-1185">Reference proteome</keyword>
<dbReference type="HOGENOM" id="CLU_1195323_0_0_1"/>
<evidence type="ECO:0000256" key="1">
    <source>
        <dbReference type="SAM" id="MobiDB-lite"/>
    </source>
</evidence>
<feature type="compositionally biased region" description="Basic and acidic residues" evidence="1">
    <location>
        <begin position="184"/>
        <end position="194"/>
    </location>
</feature>
<dbReference type="VEuPathDB" id="FungiDB:MYCFIDRAFT_173069"/>
<reference evidence="2 3" key="1">
    <citation type="journal article" date="2012" name="PLoS Pathog.">
        <title>Diverse lifestyles and strategies of plant pathogenesis encoded in the genomes of eighteen Dothideomycetes fungi.</title>
        <authorList>
            <person name="Ohm R.A."/>
            <person name="Feau N."/>
            <person name="Henrissat B."/>
            <person name="Schoch C.L."/>
            <person name="Horwitz B.A."/>
            <person name="Barry K.W."/>
            <person name="Condon B.J."/>
            <person name="Copeland A.C."/>
            <person name="Dhillon B."/>
            <person name="Glaser F."/>
            <person name="Hesse C.N."/>
            <person name="Kosti I."/>
            <person name="LaButti K."/>
            <person name="Lindquist E.A."/>
            <person name="Lucas S."/>
            <person name="Salamov A.A."/>
            <person name="Bradshaw R.E."/>
            <person name="Ciuffetti L."/>
            <person name="Hamelin R.C."/>
            <person name="Kema G.H.J."/>
            <person name="Lawrence C."/>
            <person name="Scott J.A."/>
            <person name="Spatafora J.W."/>
            <person name="Turgeon B.G."/>
            <person name="de Wit P.J.G.M."/>
            <person name="Zhong S."/>
            <person name="Goodwin S.B."/>
            <person name="Grigoriev I.V."/>
        </authorList>
    </citation>
    <scope>NUCLEOTIDE SEQUENCE [LARGE SCALE GENOMIC DNA]</scope>
    <source>
        <strain evidence="2 3">CIRAD86</strain>
    </source>
</reference>
<dbReference type="EMBL" id="KB446557">
    <property type="protein sequence ID" value="EME84006.1"/>
    <property type="molecule type" value="Genomic_DNA"/>
</dbReference>
<accession>M3AHE7</accession>
<feature type="region of interest" description="Disordered" evidence="1">
    <location>
        <begin position="184"/>
        <end position="232"/>
    </location>
</feature>
<name>M3AHE7_PSEFD</name>
<dbReference type="Proteomes" id="UP000016932">
    <property type="component" value="Unassembled WGS sequence"/>
</dbReference>